<comment type="caution">
    <text evidence="7">The sequence shown here is derived from an EMBL/GenBank/DDBJ whole genome shotgun (WGS) entry which is preliminary data.</text>
</comment>
<dbReference type="AlphaFoldDB" id="A0A7I8VLY7"/>
<evidence type="ECO:0000256" key="2">
    <source>
        <dbReference type="ARBA" id="ARBA00022692"/>
    </source>
</evidence>
<keyword evidence="2 6" id="KW-0812">Transmembrane</keyword>
<sequence>MARNFENYYRFPSIFSAILVPIGMALTTVVAFAPELLRVEILGPLGIFLSNLEKSNSTLMTITAVSAWSMHVFEAIYAYHLCKSLKIKKNLRIIWSFQTFIYGIFSLIYLLKKTKENKKSN</sequence>
<dbReference type="InterPro" id="IPR028110">
    <property type="entry name" value="TMEM254"/>
</dbReference>
<dbReference type="GO" id="GO:0016020">
    <property type="term" value="C:membrane"/>
    <property type="evidence" value="ECO:0007669"/>
    <property type="project" value="UniProtKB-SubCell"/>
</dbReference>
<gene>
    <name evidence="7" type="ORF">DGYR_LOCUS5088</name>
</gene>
<dbReference type="Pfam" id="PF14934">
    <property type="entry name" value="TMEM254"/>
    <property type="match status" value="1"/>
</dbReference>
<feature type="transmembrane region" description="Helical" evidence="6">
    <location>
        <begin position="58"/>
        <end position="81"/>
    </location>
</feature>
<keyword evidence="3 6" id="KW-1133">Transmembrane helix</keyword>
<comment type="subcellular location">
    <subcellularLocation>
        <location evidence="1">Membrane</location>
        <topology evidence="1">Multi-pass membrane protein</topology>
    </subcellularLocation>
</comment>
<feature type="transmembrane region" description="Helical" evidence="6">
    <location>
        <begin position="93"/>
        <end position="111"/>
    </location>
</feature>
<proteinExistence type="predicted"/>
<evidence type="ECO:0000256" key="4">
    <source>
        <dbReference type="ARBA" id="ARBA00023136"/>
    </source>
</evidence>
<feature type="transmembrane region" description="Helical" evidence="6">
    <location>
        <begin position="14"/>
        <end position="37"/>
    </location>
</feature>
<evidence type="ECO:0000256" key="3">
    <source>
        <dbReference type="ARBA" id="ARBA00022989"/>
    </source>
</evidence>
<evidence type="ECO:0000256" key="1">
    <source>
        <dbReference type="ARBA" id="ARBA00004141"/>
    </source>
</evidence>
<dbReference type="PANTHER" id="PTHR34104:SF3">
    <property type="entry name" value="TRANSMEMBRANE PROTEIN 254"/>
    <property type="match status" value="1"/>
</dbReference>
<reference evidence="7 8" key="1">
    <citation type="submission" date="2020-08" db="EMBL/GenBank/DDBJ databases">
        <authorList>
            <person name="Hejnol A."/>
        </authorList>
    </citation>
    <scope>NUCLEOTIDE SEQUENCE [LARGE SCALE GENOMIC DNA]</scope>
</reference>
<evidence type="ECO:0000256" key="5">
    <source>
        <dbReference type="ARBA" id="ARBA00034834"/>
    </source>
</evidence>
<dbReference type="OrthoDB" id="9984821at2759"/>
<organism evidence="7 8">
    <name type="scientific">Dimorphilus gyrociliatus</name>
    <dbReference type="NCBI Taxonomy" id="2664684"/>
    <lineage>
        <taxon>Eukaryota</taxon>
        <taxon>Metazoa</taxon>
        <taxon>Spiralia</taxon>
        <taxon>Lophotrochozoa</taxon>
        <taxon>Annelida</taxon>
        <taxon>Polychaeta</taxon>
        <taxon>Polychaeta incertae sedis</taxon>
        <taxon>Dinophilidae</taxon>
        <taxon>Dimorphilus</taxon>
    </lineage>
</organism>
<evidence type="ECO:0000313" key="8">
    <source>
        <dbReference type="Proteomes" id="UP000549394"/>
    </source>
</evidence>
<dbReference type="Proteomes" id="UP000549394">
    <property type="component" value="Unassembled WGS sequence"/>
</dbReference>
<protein>
    <recommendedName>
        <fullName evidence="5">Transmembrane protein 254</fullName>
    </recommendedName>
</protein>
<dbReference type="EMBL" id="CAJFCJ010000006">
    <property type="protein sequence ID" value="CAD5116462.1"/>
    <property type="molecule type" value="Genomic_DNA"/>
</dbReference>
<keyword evidence="8" id="KW-1185">Reference proteome</keyword>
<dbReference type="PANTHER" id="PTHR34104">
    <property type="entry name" value="TRANSMEMBRANE PROTEIN 254"/>
    <property type="match status" value="1"/>
</dbReference>
<evidence type="ECO:0000256" key="6">
    <source>
        <dbReference type="SAM" id="Phobius"/>
    </source>
</evidence>
<accession>A0A7I8VLY7</accession>
<evidence type="ECO:0000313" key="7">
    <source>
        <dbReference type="EMBL" id="CAD5116462.1"/>
    </source>
</evidence>
<keyword evidence="4 6" id="KW-0472">Membrane</keyword>
<name>A0A7I8VLY7_9ANNE</name>